<gene>
    <name evidence="1" type="ORF">SAMN06295933_2188</name>
</gene>
<evidence type="ECO:0000313" key="2">
    <source>
        <dbReference type="Proteomes" id="UP000192906"/>
    </source>
</evidence>
<dbReference type="STRING" id="1519643.SAMN06295933_2188"/>
<name>A0A1X7DQ46_9BACT</name>
<proteinExistence type="predicted"/>
<sequence>MPILTDNIIAGPAGHTTAGPAGCFTAGGPGETVAGPAGHVEIYPATQGVRSVEATMAFEVSDATQPFFPELSVGAVINYTA</sequence>
<keyword evidence="2" id="KW-1185">Reference proteome</keyword>
<dbReference type="Proteomes" id="UP000192906">
    <property type="component" value="Unassembled WGS sequence"/>
</dbReference>
<evidence type="ECO:0000313" key="1">
    <source>
        <dbReference type="EMBL" id="SMF19510.1"/>
    </source>
</evidence>
<dbReference type="EMBL" id="FWZU01000003">
    <property type="protein sequence ID" value="SMF19510.1"/>
    <property type="molecule type" value="Genomic_DNA"/>
</dbReference>
<dbReference type="RefSeq" id="WP_085102079.1">
    <property type="nucleotide sequence ID" value="NZ_FWZU01000003.1"/>
</dbReference>
<dbReference type="AlphaFoldDB" id="A0A1X7DQ46"/>
<organism evidence="1 2">
    <name type="scientific">Desulfovibrio gilichinskyi</name>
    <dbReference type="NCBI Taxonomy" id="1519643"/>
    <lineage>
        <taxon>Bacteria</taxon>
        <taxon>Pseudomonadati</taxon>
        <taxon>Thermodesulfobacteriota</taxon>
        <taxon>Desulfovibrionia</taxon>
        <taxon>Desulfovibrionales</taxon>
        <taxon>Desulfovibrionaceae</taxon>
        <taxon>Desulfovibrio</taxon>
    </lineage>
</organism>
<reference evidence="2" key="1">
    <citation type="submission" date="2017-04" db="EMBL/GenBank/DDBJ databases">
        <authorList>
            <person name="Varghese N."/>
            <person name="Submissions S."/>
        </authorList>
    </citation>
    <scope>NUCLEOTIDE SEQUENCE [LARGE SCALE GENOMIC DNA]</scope>
    <source>
        <strain evidence="2">K3S</strain>
    </source>
</reference>
<accession>A0A1X7DQ46</accession>
<protein>
    <submittedName>
        <fullName evidence="1">Uncharacterized protein</fullName>
    </submittedName>
</protein>
<dbReference type="OrthoDB" id="5460435at2"/>